<evidence type="ECO:0000313" key="3">
    <source>
        <dbReference type="Proteomes" id="UP000823388"/>
    </source>
</evidence>
<proteinExistence type="predicted"/>
<protein>
    <submittedName>
        <fullName evidence="2">Uncharacterized protein</fullName>
    </submittedName>
</protein>
<feature type="compositionally biased region" description="Polar residues" evidence="1">
    <location>
        <begin position="72"/>
        <end position="84"/>
    </location>
</feature>
<dbReference type="Proteomes" id="UP000823388">
    <property type="component" value="Chromosome 9K"/>
</dbReference>
<dbReference type="EMBL" id="CM029053">
    <property type="protein sequence ID" value="KAG2549601.1"/>
    <property type="molecule type" value="Genomic_DNA"/>
</dbReference>
<sequence>MINLLIKKLKVKGYWKKKCSSLERKREKKLQAFREELLAQFAGRTETPLVQTAARSIDQSEDTPTFEKSVLPNASETRSFQTAEKSVDPSEAMQSVQNSVTSTPSKTPSPQTAAKSTIPEKATPKVQKSAAKTPASKATRSVSQNNKKYISRVQLMNAATKRVWTRSQKET</sequence>
<evidence type="ECO:0000256" key="1">
    <source>
        <dbReference type="SAM" id="MobiDB-lite"/>
    </source>
</evidence>
<feature type="region of interest" description="Disordered" evidence="1">
    <location>
        <begin position="55"/>
        <end position="154"/>
    </location>
</feature>
<name>A0A8T0NHY4_PANVG</name>
<feature type="compositionally biased region" description="Low complexity" evidence="1">
    <location>
        <begin position="101"/>
        <end position="110"/>
    </location>
</feature>
<accession>A0A8T0NHY4</accession>
<feature type="compositionally biased region" description="Low complexity" evidence="1">
    <location>
        <begin position="128"/>
        <end position="139"/>
    </location>
</feature>
<reference evidence="2" key="1">
    <citation type="submission" date="2020-05" db="EMBL/GenBank/DDBJ databases">
        <title>WGS assembly of Panicum virgatum.</title>
        <authorList>
            <person name="Lovell J.T."/>
            <person name="Jenkins J."/>
            <person name="Shu S."/>
            <person name="Juenger T.E."/>
            <person name="Schmutz J."/>
        </authorList>
    </citation>
    <scope>NUCLEOTIDE SEQUENCE</scope>
    <source>
        <strain evidence="2">AP13</strain>
    </source>
</reference>
<gene>
    <name evidence="2" type="ORF">PVAP13_9KG254600</name>
</gene>
<dbReference type="OrthoDB" id="10544548at2759"/>
<keyword evidence="3" id="KW-1185">Reference proteome</keyword>
<organism evidence="2 3">
    <name type="scientific">Panicum virgatum</name>
    <name type="common">Blackwell switchgrass</name>
    <dbReference type="NCBI Taxonomy" id="38727"/>
    <lineage>
        <taxon>Eukaryota</taxon>
        <taxon>Viridiplantae</taxon>
        <taxon>Streptophyta</taxon>
        <taxon>Embryophyta</taxon>
        <taxon>Tracheophyta</taxon>
        <taxon>Spermatophyta</taxon>
        <taxon>Magnoliopsida</taxon>
        <taxon>Liliopsida</taxon>
        <taxon>Poales</taxon>
        <taxon>Poaceae</taxon>
        <taxon>PACMAD clade</taxon>
        <taxon>Panicoideae</taxon>
        <taxon>Panicodae</taxon>
        <taxon>Paniceae</taxon>
        <taxon>Panicinae</taxon>
        <taxon>Panicum</taxon>
        <taxon>Panicum sect. Hiantes</taxon>
    </lineage>
</organism>
<comment type="caution">
    <text evidence="2">The sequence shown here is derived from an EMBL/GenBank/DDBJ whole genome shotgun (WGS) entry which is preliminary data.</text>
</comment>
<dbReference type="AlphaFoldDB" id="A0A8T0NHY4"/>
<evidence type="ECO:0000313" key="2">
    <source>
        <dbReference type="EMBL" id="KAG2549601.1"/>
    </source>
</evidence>